<protein>
    <submittedName>
        <fullName evidence="1">DUF2924 domain-containing protein</fullName>
    </submittedName>
</protein>
<evidence type="ECO:0000313" key="2">
    <source>
        <dbReference type="Proteomes" id="UP001596473"/>
    </source>
</evidence>
<reference evidence="2" key="1">
    <citation type="journal article" date="2019" name="Int. J. Syst. Evol. Microbiol.">
        <title>The Global Catalogue of Microorganisms (GCM) 10K type strain sequencing project: providing services to taxonomists for standard genome sequencing and annotation.</title>
        <authorList>
            <consortium name="The Broad Institute Genomics Platform"/>
            <consortium name="The Broad Institute Genome Sequencing Center for Infectious Disease"/>
            <person name="Wu L."/>
            <person name="Ma J."/>
        </authorList>
    </citation>
    <scope>NUCLEOTIDE SEQUENCE [LARGE SCALE GENOMIC DNA]</scope>
    <source>
        <strain evidence="2">CCUG 62945</strain>
    </source>
</reference>
<proteinExistence type="predicted"/>
<comment type="caution">
    <text evidence="1">The sequence shown here is derived from an EMBL/GenBank/DDBJ whole genome shotgun (WGS) entry which is preliminary data.</text>
</comment>
<sequence>MKNAEATVSLAAQIAGLASLPSAKLWLLWDQYFPCRPENPNRSHLESRLAYKLQEQALGGLASNTQRRLEGIGSHDSQIKPRIKRPEIHLAPGTVLTREWGERDHKVMVTAEGKFEYEGRQFKSLSAIARHICGTPWSGPLFFGLRQQGAK</sequence>
<organism evidence="1 2">
    <name type="scientific">Iodobacter arcticus</name>
    <dbReference type="NCBI Taxonomy" id="590593"/>
    <lineage>
        <taxon>Bacteria</taxon>
        <taxon>Pseudomonadati</taxon>
        <taxon>Pseudomonadota</taxon>
        <taxon>Betaproteobacteria</taxon>
        <taxon>Neisseriales</taxon>
        <taxon>Chitinibacteraceae</taxon>
        <taxon>Iodobacter</taxon>
    </lineage>
</organism>
<dbReference type="RefSeq" id="WP_380189895.1">
    <property type="nucleotide sequence ID" value="NZ_JBHTBQ010000044.1"/>
</dbReference>
<dbReference type="EMBL" id="JBHTBQ010000044">
    <property type="protein sequence ID" value="MFC7422089.1"/>
    <property type="molecule type" value="Genomic_DNA"/>
</dbReference>
<evidence type="ECO:0000313" key="1">
    <source>
        <dbReference type="EMBL" id="MFC7422089.1"/>
    </source>
</evidence>
<name>A0ABW2R2N7_9NEIS</name>
<dbReference type="Pfam" id="PF11149">
    <property type="entry name" value="DUF2924"/>
    <property type="match status" value="1"/>
</dbReference>
<dbReference type="Proteomes" id="UP001596473">
    <property type="component" value="Unassembled WGS sequence"/>
</dbReference>
<dbReference type="InterPro" id="IPR021322">
    <property type="entry name" value="DUF2924"/>
</dbReference>
<accession>A0ABW2R2N7</accession>
<gene>
    <name evidence="1" type="ORF">ACFQNF_19705</name>
</gene>
<keyword evidence="2" id="KW-1185">Reference proteome</keyword>